<sequence>MSSSGGHEDPDEDDYDYGHPGHVSESAVPKYAQRALESTRPSPGSTAGPSNQSKRSRREDSSGSSSGREHQGRRKHSNRLEVPAVTQATVVPQPIPQPIEPPQAGPQNFGSRAVVPPKGWSSGGAALPPQNQDRPYAVDPHPYLSGHHVTLHSFGIPRSQPLVMQMPVAPTASGIQRPQHTSIPISGASHSGRDRRQDAQTQTYDAEFPAQIRGAGRQAPAASVPEQLRVRWIGDTTTFEVMDPVALSYHWNPVEEFQLSVYMATFFNYLDVKSVGQSLPRGRSWRACYVKWQTMNRWWSRDEDNMIWGYWSDLGNMTPTQREQRKAQIIQDLARGAGRRSEDECLGRIKLALRYGNHKNRANLGNSFKQKFRGEGY</sequence>
<evidence type="ECO:0000313" key="3">
    <source>
        <dbReference type="Proteomes" id="UP000094444"/>
    </source>
</evidence>
<feature type="compositionally biased region" description="Polar residues" evidence="1">
    <location>
        <begin position="173"/>
        <end position="184"/>
    </location>
</feature>
<protein>
    <submittedName>
        <fullName evidence="2">Uncharacterized protein</fullName>
    </submittedName>
</protein>
<feature type="region of interest" description="Disordered" evidence="1">
    <location>
        <begin position="1"/>
        <end position="127"/>
    </location>
</feature>
<reference evidence="2" key="1">
    <citation type="submission" date="2017-09" db="EMBL/GenBank/DDBJ databases">
        <title>Polyketide synthases of a Diaporthe helianthi virulent isolate.</title>
        <authorList>
            <person name="Baroncelli R."/>
        </authorList>
    </citation>
    <scope>NUCLEOTIDE SEQUENCE [LARGE SCALE GENOMIC DNA]</scope>
    <source>
        <strain evidence="2">7/96</strain>
    </source>
</reference>
<dbReference type="InParanoid" id="A0A2P5I1L8"/>
<evidence type="ECO:0000256" key="1">
    <source>
        <dbReference type="SAM" id="MobiDB-lite"/>
    </source>
</evidence>
<accession>A0A2P5I1L8</accession>
<dbReference type="EMBL" id="MAVT02000379">
    <property type="protein sequence ID" value="POS76357.1"/>
    <property type="molecule type" value="Genomic_DNA"/>
</dbReference>
<evidence type="ECO:0000313" key="2">
    <source>
        <dbReference type="EMBL" id="POS76357.1"/>
    </source>
</evidence>
<feature type="compositionally biased region" description="Pro residues" evidence="1">
    <location>
        <begin position="93"/>
        <end position="104"/>
    </location>
</feature>
<proteinExistence type="predicted"/>
<feature type="compositionally biased region" description="Polar residues" evidence="1">
    <location>
        <begin position="39"/>
        <end position="53"/>
    </location>
</feature>
<comment type="caution">
    <text evidence="2">The sequence shown here is derived from an EMBL/GenBank/DDBJ whole genome shotgun (WGS) entry which is preliminary data.</text>
</comment>
<organism evidence="2 3">
    <name type="scientific">Diaporthe helianthi</name>
    <dbReference type="NCBI Taxonomy" id="158607"/>
    <lineage>
        <taxon>Eukaryota</taxon>
        <taxon>Fungi</taxon>
        <taxon>Dikarya</taxon>
        <taxon>Ascomycota</taxon>
        <taxon>Pezizomycotina</taxon>
        <taxon>Sordariomycetes</taxon>
        <taxon>Sordariomycetidae</taxon>
        <taxon>Diaporthales</taxon>
        <taxon>Diaporthaceae</taxon>
        <taxon>Diaporthe</taxon>
    </lineage>
</organism>
<keyword evidence="3" id="KW-1185">Reference proteome</keyword>
<dbReference type="AlphaFoldDB" id="A0A2P5I1L8"/>
<dbReference type="Proteomes" id="UP000094444">
    <property type="component" value="Unassembled WGS sequence"/>
</dbReference>
<feature type="region of interest" description="Disordered" evidence="1">
    <location>
        <begin position="172"/>
        <end position="202"/>
    </location>
</feature>
<name>A0A2P5I1L8_DIAHE</name>
<gene>
    <name evidence="2" type="ORF">DHEL01_v205253</name>
</gene>